<proteinExistence type="predicted"/>
<accession>A0A674K2S2</accession>
<sequence>MPESLSSRWWQRGLCTITFAARSENMEHILRQQGHNQNRYIPGKIQKMKSKLFPPRTDSLVIVGTFFMDRNHRL</sequence>
<reference evidence="1" key="2">
    <citation type="submission" date="2025-09" db="UniProtKB">
        <authorList>
            <consortium name="Ensembl"/>
        </authorList>
    </citation>
    <scope>IDENTIFICATION</scope>
</reference>
<reference evidence="1" key="1">
    <citation type="submission" date="2025-08" db="UniProtKB">
        <authorList>
            <consortium name="Ensembl"/>
        </authorList>
    </citation>
    <scope>IDENTIFICATION</scope>
</reference>
<dbReference type="Proteomes" id="UP000472274">
    <property type="component" value="Unplaced"/>
</dbReference>
<keyword evidence="2" id="KW-1185">Reference proteome</keyword>
<evidence type="ECO:0000313" key="2">
    <source>
        <dbReference type="Proteomes" id="UP000472274"/>
    </source>
</evidence>
<evidence type="ECO:0000313" key="1">
    <source>
        <dbReference type="Ensembl" id="ENSTMTP00000025629.1"/>
    </source>
</evidence>
<organism evidence="1 2">
    <name type="scientific">Terrapene triunguis</name>
    <name type="common">Three-toed box turtle</name>
    <dbReference type="NCBI Taxonomy" id="2587831"/>
    <lineage>
        <taxon>Eukaryota</taxon>
        <taxon>Metazoa</taxon>
        <taxon>Chordata</taxon>
        <taxon>Craniata</taxon>
        <taxon>Vertebrata</taxon>
        <taxon>Euteleostomi</taxon>
        <taxon>Archelosauria</taxon>
        <taxon>Testudinata</taxon>
        <taxon>Testudines</taxon>
        <taxon>Cryptodira</taxon>
        <taxon>Durocryptodira</taxon>
        <taxon>Testudinoidea</taxon>
        <taxon>Emydidae</taxon>
        <taxon>Terrapene</taxon>
    </lineage>
</organism>
<dbReference type="AlphaFoldDB" id="A0A674K2S2"/>
<dbReference type="Ensembl" id="ENSTMTT00000026547.1">
    <property type="protein sequence ID" value="ENSTMTP00000025629.1"/>
    <property type="gene ID" value="ENSTMTG00000018695.1"/>
</dbReference>
<protein>
    <submittedName>
        <fullName evidence="1">Uncharacterized protein</fullName>
    </submittedName>
</protein>
<dbReference type="InParanoid" id="A0A674K2S2"/>
<name>A0A674K2S2_9SAUR</name>